<keyword evidence="4" id="KW-0732">Signal</keyword>
<gene>
    <name evidence="6" type="ORF">HLH27_13770</name>
</gene>
<keyword evidence="1 3" id="KW-0378">Hydrolase</keyword>
<evidence type="ECO:0000256" key="4">
    <source>
        <dbReference type="SAM" id="SignalP"/>
    </source>
</evidence>
<accession>A0A7W4KFN3</accession>
<feature type="chain" id="PRO_5031196522" evidence="4">
    <location>
        <begin position="30"/>
        <end position="339"/>
    </location>
</feature>
<comment type="similarity">
    <text evidence="3">Belongs to the glycosyl hydrolase 5 (cellulase A) family.</text>
</comment>
<dbReference type="AlphaFoldDB" id="A0A7W4KFN3"/>
<dbReference type="GO" id="GO:0009251">
    <property type="term" value="P:glucan catabolic process"/>
    <property type="evidence" value="ECO:0007669"/>
    <property type="project" value="TreeGrafter"/>
</dbReference>
<keyword evidence="7" id="KW-1185">Reference proteome</keyword>
<feature type="domain" description="Glycoside hydrolase family 5" evidence="5">
    <location>
        <begin position="51"/>
        <end position="304"/>
    </location>
</feature>
<dbReference type="PANTHER" id="PTHR34142">
    <property type="entry name" value="ENDO-BETA-1,4-GLUCANASE A"/>
    <property type="match status" value="1"/>
</dbReference>
<dbReference type="EMBL" id="JABEQK010000011">
    <property type="protein sequence ID" value="MBB2206076.1"/>
    <property type="molecule type" value="Genomic_DNA"/>
</dbReference>
<sequence length="339" mass="37564">MEKPMRSLTILFPALLALSVVGRGTPAPAQEYKGVNLAGAAYSSNKIPGRYGYDYLFPKSGEVTYFHDKGMNIFRLSVLWERLQPTPGAALDADHMKRILAFADQVRAVGGTVILDVHDYGRYRGNLIGSDTVSADDFRDLWTRLGAALHDRHEIWFGLMNEPQQRSARQWRDITQEAISGIRSAGADNPILVSGIGWDSAHGFATQNGPEMAALRDPVHALIFEVHEYFDTDSSGRSAECVPADQAIGRLTSFTTWLHQTGNVGFLGEFGVGRNAACLDVLDRVAAYLAANRSVWRGWTYWAAGPLWGEYMYTLEPTRDGQDRPQMQVLGRHLGHHEG</sequence>
<organism evidence="6 7">
    <name type="scientific">Gluconacetobacter takamatsuzukensis</name>
    <dbReference type="NCBI Taxonomy" id="1286190"/>
    <lineage>
        <taxon>Bacteria</taxon>
        <taxon>Pseudomonadati</taxon>
        <taxon>Pseudomonadota</taxon>
        <taxon>Alphaproteobacteria</taxon>
        <taxon>Acetobacterales</taxon>
        <taxon>Acetobacteraceae</taxon>
        <taxon>Gluconacetobacter</taxon>
    </lineage>
</organism>
<name>A0A7W4KFN3_9PROT</name>
<evidence type="ECO:0000313" key="7">
    <source>
        <dbReference type="Proteomes" id="UP000540556"/>
    </source>
</evidence>
<protein>
    <submittedName>
        <fullName evidence="6">Glycoside hydrolase family 5 protein</fullName>
    </submittedName>
</protein>
<dbReference type="InterPro" id="IPR001547">
    <property type="entry name" value="Glyco_hydro_5"/>
</dbReference>
<proteinExistence type="inferred from homology"/>
<evidence type="ECO:0000259" key="5">
    <source>
        <dbReference type="Pfam" id="PF00150"/>
    </source>
</evidence>
<dbReference type="InterPro" id="IPR017853">
    <property type="entry name" value="GH"/>
</dbReference>
<evidence type="ECO:0000256" key="2">
    <source>
        <dbReference type="ARBA" id="ARBA00023295"/>
    </source>
</evidence>
<dbReference type="SUPFAM" id="SSF51445">
    <property type="entry name" value="(Trans)glycosidases"/>
    <property type="match status" value="1"/>
</dbReference>
<evidence type="ECO:0000313" key="6">
    <source>
        <dbReference type="EMBL" id="MBB2206076.1"/>
    </source>
</evidence>
<feature type="signal peptide" evidence="4">
    <location>
        <begin position="1"/>
        <end position="29"/>
    </location>
</feature>
<dbReference type="Proteomes" id="UP000540556">
    <property type="component" value="Unassembled WGS sequence"/>
</dbReference>
<evidence type="ECO:0000256" key="3">
    <source>
        <dbReference type="RuleBase" id="RU361153"/>
    </source>
</evidence>
<dbReference type="PANTHER" id="PTHR34142:SF1">
    <property type="entry name" value="GLYCOSIDE HYDROLASE FAMILY 5 DOMAIN-CONTAINING PROTEIN"/>
    <property type="match status" value="1"/>
</dbReference>
<comment type="caution">
    <text evidence="6">The sequence shown here is derived from an EMBL/GenBank/DDBJ whole genome shotgun (WGS) entry which is preliminary data.</text>
</comment>
<keyword evidence="2 3" id="KW-0326">Glycosidase</keyword>
<dbReference type="Pfam" id="PF00150">
    <property type="entry name" value="Cellulase"/>
    <property type="match status" value="1"/>
</dbReference>
<dbReference type="GO" id="GO:0004553">
    <property type="term" value="F:hydrolase activity, hydrolyzing O-glycosyl compounds"/>
    <property type="evidence" value="ECO:0007669"/>
    <property type="project" value="InterPro"/>
</dbReference>
<reference evidence="6 7" key="1">
    <citation type="submission" date="2020-04" db="EMBL/GenBank/DDBJ databases">
        <title>Description of novel Gluconacetobacter.</title>
        <authorList>
            <person name="Sombolestani A."/>
        </authorList>
    </citation>
    <scope>NUCLEOTIDE SEQUENCE [LARGE SCALE GENOMIC DNA]</scope>
    <source>
        <strain evidence="6 7">LMG 27800</strain>
    </source>
</reference>
<dbReference type="Gene3D" id="3.20.20.80">
    <property type="entry name" value="Glycosidases"/>
    <property type="match status" value="1"/>
</dbReference>
<evidence type="ECO:0000256" key="1">
    <source>
        <dbReference type="ARBA" id="ARBA00022801"/>
    </source>
</evidence>